<evidence type="ECO:0000256" key="2">
    <source>
        <dbReference type="ARBA" id="ARBA00022801"/>
    </source>
</evidence>
<dbReference type="Pfam" id="PF22527">
    <property type="entry name" value="DEXQc_Suv3"/>
    <property type="match status" value="1"/>
</dbReference>
<dbReference type="Proteomes" id="UP001652432">
    <property type="component" value="Unassembled WGS sequence"/>
</dbReference>
<keyword evidence="2" id="KW-0378">Hydrolase</keyword>
<dbReference type="Pfam" id="PF00271">
    <property type="entry name" value="Helicase_C"/>
    <property type="match status" value="1"/>
</dbReference>
<dbReference type="InterPro" id="IPR050699">
    <property type="entry name" value="RNA-DNA_Helicase"/>
</dbReference>
<dbReference type="GO" id="GO:0004386">
    <property type="term" value="F:helicase activity"/>
    <property type="evidence" value="ECO:0007669"/>
    <property type="project" value="UniProtKB-KW"/>
</dbReference>
<dbReference type="SUPFAM" id="SSF52540">
    <property type="entry name" value="P-loop containing nucleoside triphosphate hydrolases"/>
    <property type="match status" value="1"/>
</dbReference>
<dbReference type="Gene3D" id="3.40.50.300">
    <property type="entry name" value="P-loop containing nucleotide triphosphate hydrolases"/>
    <property type="match status" value="2"/>
</dbReference>
<sequence length="669" mass="76901">MDKAKFTDRYCRAYGRYAVSLKKTGKQDKLQKKVTTACQNIRDGKVLKMPSLYAHIAVLYAIALQTDDQSMLKKIKDAVRTLAKQDYNYIQNRQLEDDFCEYMLSKPSFLTKGTALPDKYQSYRQGLMKRQIAEMVTTEPTMEYPQARQMQRHFILHIGPTNSGKTHDALQMLMRAEHGTYLSPLRLLALEVYDLMAENQVNCTMVTGEETLYVENSTVTSQTIEMLAMDDEYDVAVIDEAQMIEDDFRGSNWVKAILGIRCPLIHVCASQDAEMILKRIIEKCNDTYEVVYHERKTELVLESQPVSLKEKLAEDIKEGDAIIMFSKRAVLDMAARLELSGISASVIYGHLPPEIRKKEVRKFLSGETRVVVSTDAIGMGLNLPIRRIVFGETVKFDGNERRVLKQQEILQIAGRAGRFGKYEKGYVTAGDEEGLLLIDSALKEPLKDIAYARLGFPKVLLSLDHPLDELLRTWESIPAGFPYKKIDVSEMLELYRILKKNSRDFMYLPEGDNKEVIFDMISCPLDIKSSAIVNKWCQYCMDYTADVSLTFPLFSARLGSNLLESYEIYYRMLDLYHNFSIRMGKIVDEERLKEERDRTDERITGILAGSKKSYIKRCRVCGKVLQLDDRFGICNECYEEEKRRAAENPVKRPSGRGQHGGHRKRHRRH</sequence>
<evidence type="ECO:0000256" key="4">
    <source>
        <dbReference type="ARBA" id="ARBA00022840"/>
    </source>
</evidence>
<feature type="compositionally biased region" description="Basic residues" evidence="5">
    <location>
        <begin position="659"/>
        <end position="669"/>
    </location>
</feature>
<dbReference type="PROSITE" id="PS51194">
    <property type="entry name" value="HELICASE_CTER"/>
    <property type="match status" value="1"/>
</dbReference>
<evidence type="ECO:0000313" key="7">
    <source>
        <dbReference type="EMBL" id="MCU6744605.1"/>
    </source>
</evidence>
<keyword evidence="3 7" id="KW-0347">Helicase</keyword>
<evidence type="ECO:0000259" key="6">
    <source>
        <dbReference type="PROSITE" id="PS51194"/>
    </source>
</evidence>
<name>A0ABT2T324_9FIRM</name>
<reference evidence="7 8" key="1">
    <citation type="journal article" date="2021" name="ISME Commun">
        <title>Automated analysis of genomic sequences facilitates high-throughput and comprehensive description of bacteria.</title>
        <authorList>
            <person name="Hitch T.C.A."/>
        </authorList>
    </citation>
    <scope>NUCLEOTIDE SEQUENCE [LARGE SCALE GENOMIC DNA]</scope>
    <source>
        <strain evidence="7 8">Sanger_18</strain>
    </source>
</reference>
<dbReference type="InterPro" id="IPR055206">
    <property type="entry name" value="DEXQc_SUV3"/>
</dbReference>
<evidence type="ECO:0000256" key="3">
    <source>
        <dbReference type="ARBA" id="ARBA00022806"/>
    </source>
</evidence>
<feature type="region of interest" description="Disordered" evidence="5">
    <location>
        <begin position="645"/>
        <end position="669"/>
    </location>
</feature>
<protein>
    <submittedName>
        <fullName evidence="7">Helicase-related protein</fullName>
    </submittedName>
</protein>
<feature type="domain" description="Helicase C-terminal" evidence="6">
    <location>
        <begin position="308"/>
        <end position="457"/>
    </location>
</feature>
<evidence type="ECO:0000256" key="1">
    <source>
        <dbReference type="ARBA" id="ARBA00022741"/>
    </source>
</evidence>
<dbReference type="Gene3D" id="1.20.272.40">
    <property type="match status" value="1"/>
</dbReference>
<proteinExistence type="predicted"/>
<evidence type="ECO:0000313" key="8">
    <source>
        <dbReference type="Proteomes" id="UP001652432"/>
    </source>
</evidence>
<evidence type="ECO:0000256" key="5">
    <source>
        <dbReference type="SAM" id="MobiDB-lite"/>
    </source>
</evidence>
<dbReference type="InterPro" id="IPR027417">
    <property type="entry name" value="P-loop_NTPase"/>
</dbReference>
<keyword evidence="8" id="KW-1185">Reference proteome</keyword>
<dbReference type="EMBL" id="JAOQKJ010000006">
    <property type="protein sequence ID" value="MCU6744605.1"/>
    <property type="molecule type" value="Genomic_DNA"/>
</dbReference>
<comment type="caution">
    <text evidence="7">The sequence shown here is derived from an EMBL/GenBank/DDBJ whole genome shotgun (WGS) entry which is preliminary data.</text>
</comment>
<keyword evidence="4" id="KW-0067">ATP-binding</keyword>
<accession>A0ABT2T324</accession>
<dbReference type="RefSeq" id="WP_118798206.1">
    <property type="nucleotide sequence ID" value="NZ_JAOQKJ010000006.1"/>
</dbReference>
<keyword evidence="1" id="KW-0547">Nucleotide-binding</keyword>
<dbReference type="PANTHER" id="PTHR12131:SF1">
    <property type="entry name" value="ATP-DEPENDENT RNA HELICASE SUPV3L1, MITOCHONDRIAL-RELATED"/>
    <property type="match status" value="1"/>
</dbReference>
<dbReference type="SMART" id="SM00490">
    <property type="entry name" value="HELICc"/>
    <property type="match status" value="1"/>
</dbReference>
<organism evidence="7 8">
    <name type="scientific">Suilimivivens aceti</name>
    <dbReference type="NCBI Taxonomy" id="2981774"/>
    <lineage>
        <taxon>Bacteria</taxon>
        <taxon>Bacillati</taxon>
        <taxon>Bacillota</taxon>
        <taxon>Clostridia</taxon>
        <taxon>Lachnospirales</taxon>
        <taxon>Lachnospiraceae</taxon>
        <taxon>Suilimivivens</taxon>
    </lineage>
</organism>
<gene>
    <name evidence="7" type="ORF">OCV77_08860</name>
</gene>
<dbReference type="PANTHER" id="PTHR12131">
    <property type="entry name" value="ATP-DEPENDENT RNA AND DNA HELICASE"/>
    <property type="match status" value="1"/>
</dbReference>
<dbReference type="InterPro" id="IPR001650">
    <property type="entry name" value="Helicase_C-like"/>
</dbReference>